<dbReference type="InterPro" id="IPR013149">
    <property type="entry name" value="ADH-like_C"/>
</dbReference>
<protein>
    <submittedName>
        <fullName evidence="2">Polyketide synthase enoylreductase</fullName>
    </submittedName>
</protein>
<evidence type="ECO:0000259" key="1">
    <source>
        <dbReference type="SMART" id="SM00829"/>
    </source>
</evidence>
<dbReference type="Pfam" id="PF00107">
    <property type="entry name" value="ADH_zinc_N"/>
    <property type="match status" value="1"/>
</dbReference>
<dbReference type="InterPro" id="IPR011032">
    <property type="entry name" value="GroES-like_sf"/>
</dbReference>
<evidence type="ECO:0000313" key="2">
    <source>
        <dbReference type="EMBL" id="KAJ5389584.1"/>
    </source>
</evidence>
<organism evidence="2 3">
    <name type="scientific">Penicillium cataractarum</name>
    <dbReference type="NCBI Taxonomy" id="2100454"/>
    <lineage>
        <taxon>Eukaryota</taxon>
        <taxon>Fungi</taxon>
        <taxon>Dikarya</taxon>
        <taxon>Ascomycota</taxon>
        <taxon>Pezizomycotina</taxon>
        <taxon>Eurotiomycetes</taxon>
        <taxon>Eurotiomycetidae</taxon>
        <taxon>Eurotiales</taxon>
        <taxon>Aspergillaceae</taxon>
        <taxon>Penicillium</taxon>
    </lineage>
</organism>
<accession>A0A9X0B648</accession>
<keyword evidence="3" id="KW-1185">Reference proteome</keyword>
<dbReference type="GO" id="GO:0016491">
    <property type="term" value="F:oxidoreductase activity"/>
    <property type="evidence" value="ECO:0007669"/>
    <property type="project" value="InterPro"/>
</dbReference>
<dbReference type="EMBL" id="JAPZBS010000001">
    <property type="protein sequence ID" value="KAJ5389584.1"/>
    <property type="molecule type" value="Genomic_DNA"/>
</dbReference>
<dbReference type="Gene3D" id="3.40.50.720">
    <property type="entry name" value="NAD(P)-binding Rossmann-like Domain"/>
    <property type="match status" value="1"/>
</dbReference>
<dbReference type="Pfam" id="PF08240">
    <property type="entry name" value="ADH_N"/>
    <property type="match status" value="1"/>
</dbReference>
<dbReference type="SMART" id="SM00829">
    <property type="entry name" value="PKS_ER"/>
    <property type="match status" value="1"/>
</dbReference>
<dbReference type="SUPFAM" id="SSF51735">
    <property type="entry name" value="NAD(P)-binding Rossmann-fold domains"/>
    <property type="match status" value="1"/>
</dbReference>
<dbReference type="InterPro" id="IPR013154">
    <property type="entry name" value="ADH-like_N"/>
</dbReference>
<name>A0A9X0B648_9EURO</name>
<dbReference type="InterPro" id="IPR020843">
    <property type="entry name" value="ER"/>
</dbReference>
<dbReference type="Gene3D" id="3.90.180.10">
    <property type="entry name" value="Medium-chain alcohol dehydrogenases, catalytic domain"/>
    <property type="match status" value="1"/>
</dbReference>
<sequence length="345" mass="37312">MSTMKQWIVEGKDKDFDGLVYQDAPVPRVGESEVLVKLQAVSLNYRDLVIPKGKYLLPCNFPIVPASDGAGEVVEVGSNVTEFKKGDKVATLFNQGHQYGEIDIPATHTSLGGEINGALREYGVFNEKGLVKAARNLTPQENSTLSCAALTSWNALYGLKPLKPGQTVLVQGTGGVSIFGLQFAKAAGATVIATTSSDQKGEKLKKLGADHVINYKTDPNWGETARKLTPDSVGVDHIIEVGGPGTMRQSFNCIKYEGVISVIGFLAGVKAQDQPAILDTLSNLCIVRGVYVGSKALMQEMIRAIEANDIHPVVDEKVFTLAQARKAYEYMWAQKHFGKLTIKIN</sequence>
<dbReference type="SUPFAM" id="SSF50129">
    <property type="entry name" value="GroES-like"/>
    <property type="match status" value="1"/>
</dbReference>
<dbReference type="GeneID" id="81432760"/>
<dbReference type="OrthoDB" id="9930022at2759"/>
<dbReference type="CDD" id="cd08276">
    <property type="entry name" value="MDR7"/>
    <property type="match status" value="1"/>
</dbReference>
<evidence type="ECO:0000313" key="3">
    <source>
        <dbReference type="Proteomes" id="UP001147782"/>
    </source>
</evidence>
<dbReference type="AlphaFoldDB" id="A0A9X0B648"/>
<dbReference type="PANTHER" id="PTHR45033">
    <property type="match status" value="1"/>
</dbReference>
<dbReference type="PANTHER" id="PTHR45033:SF2">
    <property type="entry name" value="ZINC-TYPE ALCOHOL DEHYDROGENASE-LIKE PROTEIN C1773.06C"/>
    <property type="match status" value="1"/>
</dbReference>
<reference evidence="2" key="1">
    <citation type="submission" date="2022-11" db="EMBL/GenBank/DDBJ databases">
        <authorList>
            <person name="Petersen C."/>
        </authorList>
    </citation>
    <scope>NUCLEOTIDE SEQUENCE</scope>
    <source>
        <strain evidence="2">IBT 29864</strain>
    </source>
</reference>
<reference evidence="2" key="2">
    <citation type="journal article" date="2023" name="IMA Fungus">
        <title>Comparative genomic study of the Penicillium genus elucidates a diverse pangenome and 15 lateral gene transfer events.</title>
        <authorList>
            <person name="Petersen C."/>
            <person name="Sorensen T."/>
            <person name="Nielsen M.R."/>
            <person name="Sondergaard T.E."/>
            <person name="Sorensen J.L."/>
            <person name="Fitzpatrick D.A."/>
            <person name="Frisvad J.C."/>
            <person name="Nielsen K.L."/>
        </authorList>
    </citation>
    <scope>NUCLEOTIDE SEQUENCE</scope>
    <source>
        <strain evidence="2">IBT 29864</strain>
    </source>
</reference>
<dbReference type="RefSeq" id="XP_056560312.1">
    <property type="nucleotide sequence ID" value="XM_056693583.1"/>
</dbReference>
<gene>
    <name evidence="2" type="ORF">N7496_000652</name>
</gene>
<dbReference type="Proteomes" id="UP001147782">
    <property type="component" value="Unassembled WGS sequence"/>
</dbReference>
<dbReference type="InterPro" id="IPR052711">
    <property type="entry name" value="Zinc_ADH-like"/>
</dbReference>
<feature type="domain" description="Enoyl reductase (ER)" evidence="1">
    <location>
        <begin position="14"/>
        <end position="342"/>
    </location>
</feature>
<dbReference type="InterPro" id="IPR036291">
    <property type="entry name" value="NAD(P)-bd_dom_sf"/>
</dbReference>
<proteinExistence type="predicted"/>
<comment type="caution">
    <text evidence="2">The sequence shown here is derived from an EMBL/GenBank/DDBJ whole genome shotgun (WGS) entry which is preliminary data.</text>
</comment>